<dbReference type="PATRIC" id="fig|512565.3.peg.5919"/>
<dbReference type="Proteomes" id="UP000007882">
    <property type="component" value="Chromosome"/>
</dbReference>
<accession>I0HDQ6</accession>
<keyword evidence="5" id="KW-1185">Reference proteome</keyword>
<comment type="catalytic activity">
    <reaction evidence="1">
        <text>5-amino-6-(5-phospho-D-ribosylamino)uracil + H2O = 5,6-diaminouracil + D-ribose 5-phosphate</text>
        <dbReference type="Rhea" id="RHEA:55020"/>
        <dbReference type="ChEBI" id="CHEBI:15377"/>
        <dbReference type="ChEBI" id="CHEBI:46252"/>
        <dbReference type="ChEBI" id="CHEBI:58453"/>
        <dbReference type="ChEBI" id="CHEBI:78346"/>
    </reaction>
</comment>
<gene>
    <name evidence="4" type="ordered locus">AMIS_59230</name>
</gene>
<dbReference type="Gene3D" id="1.10.357.40">
    <property type="entry name" value="YbiA-like"/>
    <property type="match status" value="1"/>
</dbReference>
<dbReference type="InterPro" id="IPR012816">
    <property type="entry name" value="NADAR"/>
</dbReference>
<evidence type="ECO:0000259" key="3">
    <source>
        <dbReference type="Pfam" id="PF08719"/>
    </source>
</evidence>
<evidence type="ECO:0000256" key="1">
    <source>
        <dbReference type="ARBA" id="ARBA00000022"/>
    </source>
</evidence>
<sequence>MGGGSSVGWRRLAGMSMVVPDVAALAAAHARGERLKFLFFWGHQPERDGSVGAGCLSQWWPAAFTVDGVGFATAEHYMMWHKAVLFGDDAMAERILGASHPRQAKTLGGRVAGFDQRTWDEHRFPIVVAGNLAKFGQHADLRTYLLGTGERVLVEASPMDRIWGIGLTRDDPAAGDPARWRGLNLLGFALMEARRALAAAS</sequence>
<evidence type="ECO:0000313" key="4">
    <source>
        <dbReference type="EMBL" id="BAL91143.1"/>
    </source>
</evidence>
<proteinExistence type="predicted"/>
<dbReference type="HOGENOM" id="CLU_084247_1_0_11"/>
<dbReference type="Pfam" id="PF08719">
    <property type="entry name" value="NADAR"/>
    <property type="match status" value="1"/>
</dbReference>
<name>I0HDQ6_ACTM4</name>
<organism evidence="4 5">
    <name type="scientific">Actinoplanes missouriensis (strain ATCC 14538 / DSM 43046 / CBS 188.64 / JCM 3121 / NBRC 102363 / NCIMB 12654 / NRRL B-3342 / UNCC 431)</name>
    <dbReference type="NCBI Taxonomy" id="512565"/>
    <lineage>
        <taxon>Bacteria</taxon>
        <taxon>Bacillati</taxon>
        <taxon>Actinomycetota</taxon>
        <taxon>Actinomycetes</taxon>
        <taxon>Micromonosporales</taxon>
        <taxon>Micromonosporaceae</taxon>
        <taxon>Actinoplanes</taxon>
    </lineage>
</organism>
<evidence type="ECO:0000256" key="2">
    <source>
        <dbReference type="ARBA" id="ARBA00000751"/>
    </source>
</evidence>
<dbReference type="KEGG" id="ams:AMIS_59230"/>
<evidence type="ECO:0000313" key="5">
    <source>
        <dbReference type="Proteomes" id="UP000007882"/>
    </source>
</evidence>
<dbReference type="CDD" id="cd15457">
    <property type="entry name" value="NADAR"/>
    <property type="match status" value="1"/>
</dbReference>
<dbReference type="InterPro" id="IPR037238">
    <property type="entry name" value="YbiA-like_sf"/>
</dbReference>
<reference evidence="4 5" key="1">
    <citation type="submission" date="2012-02" db="EMBL/GenBank/DDBJ databases">
        <title>Complete genome sequence of Actinoplanes missouriensis 431 (= NBRC 102363).</title>
        <authorList>
            <person name="Ohnishi Y."/>
            <person name="Ishikawa J."/>
            <person name="Sekine M."/>
            <person name="Hosoyama A."/>
            <person name="Harada T."/>
            <person name="Narita H."/>
            <person name="Hata T."/>
            <person name="Konno Y."/>
            <person name="Tutikane K."/>
            <person name="Fujita N."/>
            <person name="Horinouchi S."/>
            <person name="Hayakawa M."/>
        </authorList>
    </citation>
    <scope>NUCLEOTIDE SEQUENCE [LARGE SCALE GENOMIC DNA]</scope>
    <source>
        <strain evidence="5">ATCC 14538 / DSM 43046 / CBS 188.64 / JCM 3121 / NBRC 102363 / NCIMB 12654 / NRRL B-3342 / UNCC 431</strain>
    </source>
</reference>
<dbReference type="SUPFAM" id="SSF143990">
    <property type="entry name" value="YbiA-like"/>
    <property type="match status" value="1"/>
</dbReference>
<dbReference type="EMBL" id="AP012319">
    <property type="protein sequence ID" value="BAL91143.1"/>
    <property type="molecule type" value="Genomic_DNA"/>
</dbReference>
<comment type="catalytic activity">
    <reaction evidence="2">
        <text>2,5-diamino-6-hydroxy-4-(5-phosphoribosylamino)-pyrimidine + H2O = 2,5,6-triamino-4-hydroxypyrimidine + D-ribose 5-phosphate</text>
        <dbReference type="Rhea" id="RHEA:23436"/>
        <dbReference type="ChEBI" id="CHEBI:15377"/>
        <dbReference type="ChEBI" id="CHEBI:58614"/>
        <dbReference type="ChEBI" id="CHEBI:78346"/>
        <dbReference type="ChEBI" id="CHEBI:137796"/>
    </reaction>
</comment>
<protein>
    <recommendedName>
        <fullName evidence="3">NADAR domain-containing protein</fullName>
    </recommendedName>
</protein>
<dbReference type="AlphaFoldDB" id="I0HDQ6"/>
<dbReference type="STRING" id="512565.AMIS_59230"/>
<dbReference type="NCBIfam" id="TIGR02464">
    <property type="entry name" value="ribofla_fusion"/>
    <property type="match status" value="1"/>
</dbReference>
<feature type="domain" description="NADAR" evidence="3">
    <location>
        <begin position="39"/>
        <end position="197"/>
    </location>
</feature>
<dbReference type="eggNOG" id="COG3236">
    <property type="taxonomic scope" value="Bacteria"/>
</dbReference>